<dbReference type="Pfam" id="PF08334">
    <property type="entry name" value="T2SSG"/>
    <property type="match status" value="1"/>
</dbReference>
<reference evidence="3 4" key="1">
    <citation type="submission" date="2024-09" db="EMBL/GenBank/DDBJ databases">
        <title>Laminarin stimulates single cell rates of sulfate reduction while oxygen inhibits transcriptomic activity in coastal marine sediment.</title>
        <authorList>
            <person name="Lindsay M."/>
            <person name="Orcutt B."/>
            <person name="Emerson D."/>
            <person name="Stepanauskas R."/>
            <person name="D'Angelo T."/>
        </authorList>
    </citation>
    <scope>NUCLEOTIDE SEQUENCE [LARGE SCALE GENOMIC DNA]</scope>
    <source>
        <strain evidence="3">SAG AM-311-K15</strain>
    </source>
</reference>
<comment type="caution">
    <text evidence="3">The sequence shown here is derived from an EMBL/GenBank/DDBJ whole genome shotgun (WGS) entry which is preliminary data.</text>
</comment>
<evidence type="ECO:0000313" key="3">
    <source>
        <dbReference type="EMBL" id="MFC1849252.1"/>
    </source>
</evidence>
<sequence>MSYRKLLILFIPVLLGLPLGIKWYYYPRPHVETISTVEVELSSLVAATWLYYQDYTPGPAEEGLVEKLCGQNPQKRRYIEWDHRRMNKKGDLLDPWGNPYQITITKNGDIRARSAGSNGTFGDDDDKTRHKKYKG</sequence>
<organism evidence="3 4">
    <name type="scientific">candidate division CSSED10-310 bacterium</name>
    <dbReference type="NCBI Taxonomy" id="2855610"/>
    <lineage>
        <taxon>Bacteria</taxon>
        <taxon>Bacteria division CSSED10-310</taxon>
    </lineage>
</organism>
<dbReference type="EMBL" id="JBHPBY010000028">
    <property type="protein sequence ID" value="MFC1849252.1"/>
    <property type="molecule type" value="Genomic_DNA"/>
</dbReference>
<dbReference type="InterPro" id="IPR045584">
    <property type="entry name" value="Pilin-like"/>
</dbReference>
<evidence type="ECO:0000256" key="1">
    <source>
        <dbReference type="SAM" id="MobiDB-lite"/>
    </source>
</evidence>
<keyword evidence="4" id="KW-1185">Reference proteome</keyword>
<dbReference type="SUPFAM" id="SSF54523">
    <property type="entry name" value="Pili subunits"/>
    <property type="match status" value="1"/>
</dbReference>
<accession>A0ABV6YSS6</accession>
<name>A0ABV6YSS6_UNCC1</name>
<dbReference type="InterPro" id="IPR013545">
    <property type="entry name" value="T2SS_protein-GspG_C"/>
</dbReference>
<gene>
    <name evidence="3" type="ORF">ACFL27_03490</name>
</gene>
<proteinExistence type="predicted"/>
<evidence type="ECO:0000259" key="2">
    <source>
        <dbReference type="Pfam" id="PF08334"/>
    </source>
</evidence>
<feature type="domain" description="Type II secretion system protein GspG C-terminal" evidence="2">
    <location>
        <begin position="35"/>
        <end position="127"/>
    </location>
</feature>
<dbReference type="Gene3D" id="3.30.700.10">
    <property type="entry name" value="Glycoprotein, Type 4 Pilin"/>
    <property type="match status" value="1"/>
</dbReference>
<evidence type="ECO:0000313" key="4">
    <source>
        <dbReference type="Proteomes" id="UP001594351"/>
    </source>
</evidence>
<dbReference type="Proteomes" id="UP001594351">
    <property type="component" value="Unassembled WGS sequence"/>
</dbReference>
<feature type="region of interest" description="Disordered" evidence="1">
    <location>
        <begin position="109"/>
        <end position="135"/>
    </location>
</feature>
<protein>
    <submittedName>
        <fullName evidence="3">Type II secretion system protein GspG</fullName>
    </submittedName>
</protein>